<dbReference type="Proteomes" id="UP001434883">
    <property type="component" value="Unassembled WGS sequence"/>
</dbReference>
<evidence type="ECO:0000313" key="3">
    <source>
        <dbReference type="Proteomes" id="UP001434883"/>
    </source>
</evidence>
<feature type="coiled-coil region" evidence="1">
    <location>
        <begin position="156"/>
        <end position="186"/>
    </location>
</feature>
<keyword evidence="1" id="KW-0175">Coiled coil</keyword>
<name>A0ABV0RGG7_9TELE</name>
<evidence type="ECO:0000256" key="1">
    <source>
        <dbReference type="SAM" id="Coils"/>
    </source>
</evidence>
<sequence>MLSDFTPLTSSQYPVFNQYPEFIVEYQSRERERIRLQEMEYLKERLAAMKRELKVKELHLLDATRRRFLKHQQEIQASQIQRLDQEISRKDLLMEQARVGREVEEEVQLKLREAERADKSYSELLHSAESNLQALEEPLAEAYQLGLESDWQKEVLERLQRVDAEQERKRERLAELQRQTLAEEEKLVYTMRDVAGRKVRT</sequence>
<keyword evidence="3" id="KW-1185">Reference proteome</keyword>
<dbReference type="EMBL" id="JAHRIN010043016">
    <property type="protein sequence ID" value="MEQ2206572.1"/>
    <property type="molecule type" value="Genomic_DNA"/>
</dbReference>
<protein>
    <submittedName>
        <fullName evidence="2">Uncharacterized protein</fullName>
    </submittedName>
</protein>
<comment type="caution">
    <text evidence="2">The sequence shown here is derived from an EMBL/GenBank/DDBJ whole genome shotgun (WGS) entry which is preliminary data.</text>
</comment>
<organism evidence="2 3">
    <name type="scientific">Xenoophorus captivus</name>
    <dbReference type="NCBI Taxonomy" id="1517983"/>
    <lineage>
        <taxon>Eukaryota</taxon>
        <taxon>Metazoa</taxon>
        <taxon>Chordata</taxon>
        <taxon>Craniata</taxon>
        <taxon>Vertebrata</taxon>
        <taxon>Euteleostomi</taxon>
        <taxon>Actinopterygii</taxon>
        <taxon>Neopterygii</taxon>
        <taxon>Teleostei</taxon>
        <taxon>Neoteleostei</taxon>
        <taxon>Acanthomorphata</taxon>
        <taxon>Ovalentaria</taxon>
        <taxon>Atherinomorphae</taxon>
        <taxon>Cyprinodontiformes</taxon>
        <taxon>Goodeidae</taxon>
        <taxon>Xenoophorus</taxon>
    </lineage>
</organism>
<gene>
    <name evidence="2" type="ORF">XENOCAPTIV_000101</name>
</gene>
<evidence type="ECO:0000313" key="2">
    <source>
        <dbReference type="EMBL" id="MEQ2206572.1"/>
    </source>
</evidence>
<accession>A0ABV0RGG7</accession>
<proteinExistence type="predicted"/>
<reference evidence="2 3" key="1">
    <citation type="submission" date="2021-06" db="EMBL/GenBank/DDBJ databases">
        <authorList>
            <person name="Palmer J.M."/>
        </authorList>
    </citation>
    <scope>NUCLEOTIDE SEQUENCE [LARGE SCALE GENOMIC DNA]</scope>
    <source>
        <strain evidence="2 3">XC_2019</strain>
        <tissue evidence="2">Muscle</tissue>
    </source>
</reference>